<accession>A0A8H3I1U1</accession>
<dbReference type="InterPro" id="IPR011032">
    <property type="entry name" value="GroES-like_sf"/>
</dbReference>
<proteinExistence type="inferred from homology"/>
<protein>
    <recommendedName>
        <fullName evidence="7">Enoyl reductase (ER) domain-containing protein</fullName>
    </recommendedName>
</protein>
<evidence type="ECO:0000256" key="3">
    <source>
        <dbReference type="ARBA" id="ARBA00022723"/>
    </source>
</evidence>
<reference evidence="8" key="1">
    <citation type="submission" date="2021-03" db="EMBL/GenBank/DDBJ databases">
        <authorList>
            <person name="Tagirdzhanova G."/>
        </authorList>
    </citation>
    <scope>NUCLEOTIDE SEQUENCE</scope>
</reference>
<comment type="cofactor">
    <cofactor evidence="1">
        <name>Zn(2+)</name>
        <dbReference type="ChEBI" id="CHEBI:29105"/>
    </cofactor>
</comment>
<name>A0A8H3I1U1_9LECA</name>
<dbReference type="InterPro" id="IPR013154">
    <property type="entry name" value="ADH-like_N"/>
</dbReference>
<dbReference type="Gene3D" id="3.90.180.10">
    <property type="entry name" value="Medium-chain alcohol dehydrogenases, catalytic domain"/>
    <property type="match status" value="1"/>
</dbReference>
<dbReference type="Gene3D" id="3.40.50.720">
    <property type="entry name" value="NAD(P)-binding Rossmann-like Domain"/>
    <property type="match status" value="1"/>
</dbReference>
<evidence type="ECO:0000313" key="9">
    <source>
        <dbReference type="Proteomes" id="UP000664521"/>
    </source>
</evidence>
<dbReference type="SUPFAM" id="SSF51735">
    <property type="entry name" value="NAD(P)-binding Rossmann-fold domains"/>
    <property type="match status" value="1"/>
</dbReference>
<keyword evidence="4" id="KW-0862">Zinc</keyword>
<sequence length="445" mass="47378">MAPNLPKTFKAALFKEANAPLTLEDVELRQPEEGQILIKVLATGVCHSDAGVQAGAMMNTFPRIPGHESIGDVVALGPGEKKWKIGDRVGAPWHGGHDGVCKACNRGLFQMCENEAINGVTRDGGYAEYCLLRSEATVRVPSDIDPAEYAPLLCAGVTVFNGIRQMKITPGEIVAIQGLGGLGHLAIQYAAKMGYRVVALSSSGSKEKFAKELGASEYIDGSKQDLGEALQKMGGAALVVTTAPNPEVMKGLIHGLGTLGKLLILAVAGEATFDTIPMIGKGLSVHAWPSGHALDCEEAINFAQIHNVNCMIEKFPLAKAREAFDHMMSGKHHHLHAHSIYLPALTAATTLARFYRAAIYNAEHVWPSLSPHGASPNIKITRGALTLTIRCAQGVLPWTMVRSLAQGFLKATADGFVGGFEGRFVWGATGVTVYVGLRVDALRTV</sequence>
<dbReference type="PANTHER" id="PTHR42940">
    <property type="entry name" value="ALCOHOL DEHYDROGENASE 1-RELATED"/>
    <property type="match status" value="1"/>
</dbReference>
<dbReference type="OrthoDB" id="256333at2759"/>
<evidence type="ECO:0000256" key="5">
    <source>
        <dbReference type="ARBA" id="ARBA00023002"/>
    </source>
</evidence>
<keyword evidence="6" id="KW-0520">NAD</keyword>
<dbReference type="InterPro" id="IPR013149">
    <property type="entry name" value="ADH-like_C"/>
</dbReference>
<evidence type="ECO:0000256" key="2">
    <source>
        <dbReference type="ARBA" id="ARBA00008072"/>
    </source>
</evidence>
<dbReference type="Pfam" id="PF00107">
    <property type="entry name" value="ADH_zinc_N"/>
    <property type="match status" value="1"/>
</dbReference>
<dbReference type="FunFam" id="3.40.50.720:FF:000039">
    <property type="entry name" value="Alcohol dehydrogenase AdhP"/>
    <property type="match status" value="1"/>
</dbReference>
<keyword evidence="3" id="KW-0479">Metal-binding</keyword>
<dbReference type="AlphaFoldDB" id="A0A8H3I1U1"/>
<evidence type="ECO:0000259" key="7">
    <source>
        <dbReference type="SMART" id="SM00829"/>
    </source>
</evidence>
<keyword evidence="9" id="KW-1185">Reference proteome</keyword>
<dbReference type="InterPro" id="IPR020843">
    <property type="entry name" value="ER"/>
</dbReference>
<dbReference type="CDD" id="cd08296">
    <property type="entry name" value="CAD_like"/>
    <property type="match status" value="1"/>
</dbReference>
<dbReference type="SMART" id="SM00829">
    <property type="entry name" value="PKS_ER"/>
    <property type="match status" value="1"/>
</dbReference>
<evidence type="ECO:0000256" key="1">
    <source>
        <dbReference type="ARBA" id="ARBA00001947"/>
    </source>
</evidence>
<comment type="caution">
    <text evidence="8">The sequence shown here is derived from an EMBL/GenBank/DDBJ whole genome shotgun (WGS) entry which is preliminary data.</text>
</comment>
<feature type="domain" description="Enoyl reductase (ER)" evidence="7">
    <location>
        <begin position="16"/>
        <end position="332"/>
    </location>
</feature>
<evidence type="ECO:0000256" key="4">
    <source>
        <dbReference type="ARBA" id="ARBA00022833"/>
    </source>
</evidence>
<dbReference type="GO" id="GO:0005737">
    <property type="term" value="C:cytoplasm"/>
    <property type="evidence" value="ECO:0007669"/>
    <property type="project" value="TreeGrafter"/>
</dbReference>
<dbReference type="Proteomes" id="UP000664521">
    <property type="component" value="Unassembled WGS sequence"/>
</dbReference>
<dbReference type="EMBL" id="CAJPDS010000002">
    <property type="protein sequence ID" value="CAF9904000.1"/>
    <property type="molecule type" value="Genomic_DNA"/>
</dbReference>
<dbReference type="GO" id="GO:0004022">
    <property type="term" value="F:alcohol dehydrogenase (NAD+) activity"/>
    <property type="evidence" value="ECO:0007669"/>
    <property type="project" value="TreeGrafter"/>
</dbReference>
<evidence type="ECO:0000313" key="8">
    <source>
        <dbReference type="EMBL" id="CAF9904000.1"/>
    </source>
</evidence>
<comment type="similarity">
    <text evidence="2">Belongs to the zinc-containing alcohol dehydrogenase family.</text>
</comment>
<dbReference type="PANTHER" id="PTHR42940:SF7">
    <property type="entry name" value="ALCOHOL DEHYDROGENASE-LIKE N-TERMINAL DOMAIN-CONTAINING PROTEIN"/>
    <property type="match status" value="1"/>
</dbReference>
<keyword evidence="5" id="KW-0560">Oxidoreductase</keyword>
<evidence type="ECO:0000256" key="6">
    <source>
        <dbReference type="ARBA" id="ARBA00023027"/>
    </source>
</evidence>
<organism evidence="8 9">
    <name type="scientific">Heterodermia speciosa</name>
    <dbReference type="NCBI Taxonomy" id="116794"/>
    <lineage>
        <taxon>Eukaryota</taxon>
        <taxon>Fungi</taxon>
        <taxon>Dikarya</taxon>
        <taxon>Ascomycota</taxon>
        <taxon>Pezizomycotina</taxon>
        <taxon>Lecanoromycetes</taxon>
        <taxon>OSLEUM clade</taxon>
        <taxon>Lecanoromycetidae</taxon>
        <taxon>Caliciales</taxon>
        <taxon>Physciaceae</taxon>
        <taxon>Heterodermia</taxon>
    </lineage>
</organism>
<dbReference type="InterPro" id="IPR036291">
    <property type="entry name" value="NAD(P)-bd_dom_sf"/>
</dbReference>
<gene>
    <name evidence="8" type="ORF">HETSPECPRED_003307</name>
</gene>
<dbReference type="GO" id="GO:0046872">
    <property type="term" value="F:metal ion binding"/>
    <property type="evidence" value="ECO:0007669"/>
    <property type="project" value="UniProtKB-KW"/>
</dbReference>
<dbReference type="SUPFAM" id="SSF50129">
    <property type="entry name" value="GroES-like"/>
    <property type="match status" value="1"/>
</dbReference>
<dbReference type="Pfam" id="PF08240">
    <property type="entry name" value="ADH_N"/>
    <property type="match status" value="1"/>
</dbReference>